<evidence type="ECO:0000313" key="1">
    <source>
        <dbReference type="EMBL" id="RNA39210.1"/>
    </source>
</evidence>
<reference evidence="1 2" key="1">
    <citation type="journal article" date="2018" name="Sci. Rep.">
        <title>Genomic signatures of local adaptation to the degree of environmental predictability in rotifers.</title>
        <authorList>
            <person name="Franch-Gras L."/>
            <person name="Hahn C."/>
            <person name="Garcia-Roger E.M."/>
            <person name="Carmona M.J."/>
            <person name="Serra M."/>
            <person name="Gomez A."/>
        </authorList>
    </citation>
    <scope>NUCLEOTIDE SEQUENCE [LARGE SCALE GENOMIC DNA]</scope>
    <source>
        <strain evidence="1">HYR1</strain>
    </source>
</reference>
<gene>
    <name evidence="1" type="ORF">BpHYR1_009528</name>
</gene>
<proteinExistence type="predicted"/>
<dbReference type="AlphaFoldDB" id="A0A3M7SUE3"/>
<keyword evidence="2" id="KW-1185">Reference proteome</keyword>
<accession>A0A3M7SUE3</accession>
<protein>
    <submittedName>
        <fullName evidence="1">Uncharacterized protein</fullName>
    </submittedName>
</protein>
<dbReference type="EMBL" id="REGN01000774">
    <property type="protein sequence ID" value="RNA39210.1"/>
    <property type="molecule type" value="Genomic_DNA"/>
</dbReference>
<comment type="caution">
    <text evidence="1">The sequence shown here is derived from an EMBL/GenBank/DDBJ whole genome shotgun (WGS) entry which is preliminary data.</text>
</comment>
<sequence length="187" mass="21899">MNKENIKLEYILNNGQHGTSDDEDWDLLFPRIKNNTLSVRAKKVSRKKYKVLTRQVEFNISKIKSRKNLTCVVSFNLIETKNHYLTNLPKKCTLIGVINFKVFSGQKVQKVTGRNKLIRRSSEIDFGALIVPTKWILNDVEELDEQIVKTEPRRINKSMIVKNKFLSAKNSSCRNHNRMERLDFLNF</sequence>
<organism evidence="1 2">
    <name type="scientific">Brachionus plicatilis</name>
    <name type="common">Marine rotifer</name>
    <name type="synonym">Brachionus muelleri</name>
    <dbReference type="NCBI Taxonomy" id="10195"/>
    <lineage>
        <taxon>Eukaryota</taxon>
        <taxon>Metazoa</taxon>
        <taxon>Spiralia</taxon>
        <taxon>Gnathifera</taxon>
        <taxon>Rotifera</taxon>
        <taxon>Eurotatoria</taxon>
        <taxon>Monogononta</taxon>
        <taxon>Pseudotrocha</taxon>
        <taxon>Ploima</taxon>
        <taxon>Brachionidae</taxon>
        <taxon>Brachionus</taxon>
    </lineage>
</organism>
<name>A0A3M7SUE3_BRAPC</name>
<dbReference type="Proteomes" id="UP000276133">
    <property type="component" value="Unassembled WGS sequence"/>
</dbReference>
<evidence type="ECO:0000313" key="2">
    <source>
        <dbReference type="Proteomes" id="UP000276133"/>
    </source>
</evidence>